<evidence type="ECO:0000313" key="8">
    <source>
        <dbReference type="Proteomes" id="UP000274756"/>
    </source>
</evidence>
<keyword evidence="4 5" id="KW-0472">Membrane</keyword>
<proteinExistence type="predicted"/>
<dbReference type="InterPro" id="IPR019408">
    <property type="entry name" value="7TM_GPCR_serpentine_rcpt_Srab"/>
</dbReference>
<dbReference type="EMBL" id="UYYG01001152">
    <property type="protein sequence ID" value="VDN55402.1"/>
    <property type="molecule type" value="Genomic_DNA"/>
</dbReference>
<dbReference type="Proteomes" id="UP000038040">
    <property type="component" value="Unplaced"/>
</dbReference>
<dbReference type="AlphaFoldDB" id="A0A0N4U2T9"/>
<reference evidence="9" key="1">
    <citation type="submission" date="2017-02" db="UniProtKB">
        <authorList>
            <consortium name="WormBaseParasite"/>
        </authorList>
    </citation>
    <scope>IDENTIFICATION</scope>
</reference>
<dbReference type="GO" id="GO:0016020">
    <property type="term" value="C:membrane"/>
    <property type="evidence" value="ECO:0007669"/>
    <property type="project" value="UniProtKB-SubCell"/>
</dbReference>
<evidence type="ECO:0000256" key="5">
    <source>
        <dbReference type="SAM" id="Phobius"/>
    </source>
</evidence>
<feature type="transmembrane region" description="Helical" evidence="5">
    <location>
        <begin position="59"/>
        <end position="81"/>
    </location>
</feature>
<dbReference type="Proteomes" id="UP000274756">
    <property type="component" value="Unassembled WGS sequence"/>
</dbReference>
<keyword evidence="3 5" id="KW-1133">Transmembrane helix</keyword>
<evidence type="ECO:0000313" key="9">
    <source>
        <dbReference type="WBParaSite" id="DME_0000101501-mRNA-1"/>
    </source>
</evidence>
<feature type="transmembrane region" description="Helical" evidence="5">
    <location>
        <begin position="101"/>
        <end position="125"/>
    </location>
</feature>
<feature type="transmembrane region" description="Helical" evidence="5">
    <location>
        <begin position="215"/>
        <end position="237"/>
    </location>
</feature>
<protein>
    <submittedName>
        <fullName evidence="9">G_PROTEIN_RECEP_F1_2 domain-containing protein</fullName>
    </submittedName>
</protein>
<dbReference type="WBParaSite" id="DME_0000101501-mRNA-1">
    <property type="protein sequence ID" value="DME_0000101501-mRNA-1"/>
    <property type="gene ID" value="DME_0000101501"/>
</dbReference>
<comment type="subcellular location">
    <subcellularLocation>
        <location evidence="1">Membrane</location>
        <topology evidence="1">Multi-pass membrane protein</topology>
    </subcellularLocation>
</comment>
<evidence type="ECO:0000256" key="4">
    <source>
        <dbReference type="ARBA" id="ARBA00023136"/>
    </source>
</evidence>
<sequence>MEAKCDFAEAMIYSKEFKVSSIIRLVLAVIGVFLAIILIRNRNNFVRLHANAKLIMLSYLVWTLLMAVSAGIVNATNVLRFMNVTFATGSAECVYLISAKIAYPIRTFAVFCGFGDALTMISFMIERSIAFFACGTYEKKSSRKLAFCLIIFEIIGSVVSACGPNIWQTNWEDMRIFIQSRTSTSERSSDFSKILKFTTATACNSECRYKILFQFIPVLHIIYILVALIGLHALLVMNNICIQQSKKIFNFGSSATAALKLGEKYQLIVGKNG</sequence>
<feature type="transmembrane region" description="Helical" evidence="5">
    <location>
        <begin position="145"/>
        <end position="167"/>
    </location>
</feature>
<keyword evidence="2 5" id="KW-0812">Transmembrane</keyword>
<dbReference type="OrthoDB" id="10638136at2759"/>
<dbReference type="Pfam" id="PF10292">
    <property type="entry name" value="7TM_GPCR_Srab"/>
    <property type="match status" value="1"/>
</dbReference>
<feature type="transmembrane region" description="Helical" evidence="5">
    <location>
        <begin position="21"/>
        <end position="39"/>
    </location>
</feature>
<evidence type="ECO:0000256" key="2">
    <source>
        <dbReference type="ARBA" id="ARBA00022692"/>
    </source>
</evidence>
<keyword evidence="8" id="KW-1185">Reference proteome</keyword>
<name>A0A0N4U2T9_DRAME</name>
<organism evidence="7 9">
    <name type="scientific">Dracunculus medinensis</name>
    <name type="common">Guinea worm</name>
    <dbReference type="NCBI Taxonomy" id="318479"/>
    <lineage>
        <taxon>Eukaryota</taxon>
        <taxon>Metazoa</taxon>
        <taxon>Ecdysozoa</taxon>
        <taxon>Nematoda</taxon>
        <taxon>Chromadorea</taxon>
        <taxon>Rhabditida</taxon>
        <taxon>Spirurina</taxon>
        <taxon>Dracunculoidea</taxon>
        <taxon>Dracunculidae</taxon>
        <taxon>Dracunculus</taxon>
    </lineage>
</organism>
<reference evidence="6 8" key="2">
    <citation type="submission" date="2018-11" db="EMBL/GenBank/DDBJ databases">
        <authorList>
            <consortium name="Pathogen Informatics"/>
        </authorList>
    </citation>
    <scope>NUCLEOTIDE SEQUENCE [LARGE SCALE GENOMIC DNA]</scope>
</reference>
<dbReference type="InterPro" id="IPR053286">
    <property type="entry name" value="Nematode_rcpt-like_srab"/>
</dbReference>
<dbReference type="PANTHER" id="PTHR46561:SF11">
    <property type="entry name" value="SERPENTINE RECEPTOR CLASS ALPHA_BETA-14"/>
    <property type="match status" value="1"/>
</dbReference>
<dbReference type="PANTHER" id="PTHR46561">
    <property type="entry name" value="SERPENTINE RECEPTOR, CLASS AB (CLASS A-LIKE)-RELATED"/>
    <property type="match status" value="1"/>
</dbReference>
<accession>A0A0N4U2T9</accession>
<evidence type="ECO:0000313" key="7">
    <source>
        <dbReference type="Proteomes" id="UP000038040"/>
    </source>
</evidence>
<evidence type="ECO:0000313" key="6">
    <source>
        <dbReference type="EMBL" id="VDN55402.1"/>
    </source>
</evidence>
<evidence type="ECO:0000256" key="3">
    <source>
        <dbReference type="ARBA" id="ARBA00022989"/>
    </source>
</evidence>
<gene>
    <name evidence="6" type="ORF">DME_LOCUS5375</name>
</gene>
<evidence type="ECO:0000256" key="1">
    <source>
        <dbReference type="ARBA" id="ARBA00004141"/>
    </source>
</evidence>